<accession>A0A9N8L4S1</accession>
<feature type="compositionally biased region" description="Basic and acidic residues" evidence="1">
    <location>
        <begin position="143"/>
        <end position="174"/>
    </location>
</feature>
<evidence type="ECO:0000313" key="2">
    <source>
        <dbReference type="EMBL" id="CAD0206052.1"/>
    </source>
</evidence>
<sequence length="204" mass="22860">MGGESNSAGEVDTSGEYAVDNEKVKQNYDAVLYKVLRTSNIITDASGDKKPSSYHSYDRRIERKREEIEEAIRERCQARVECTEKCSRENALRERYCPKSCKAVFDYLVKCPPTRFEKKHNPPPPKDSCSSDSCASKNSCDGDACKSTKDSCDGDSCRSKDSCDGDSCKSKDSCGDSDSCNPTTSKRPYGKTFPPRRWTNNKYD</sequence>
<evidence type="ECO:0000313" key="3">
    <source>
        <dbReference type="Proteomes" id="UP001154114"/>
    </source>
</evidence>
<dbReference type="OrthoDB" id="7369590at2759"/>
<dbReference type="Proteomes" id="UP001154114">
    <property type="component" value="Chromosome 26"/>
</dbReference>
<proteinExistence type="predicted"/>
<reference evidence="2" key="1">
    <citation type="submission" date="2021-12" db="EMBL/GenBank/DDBJ databases">
        <authorList>
            <person name="King R."/>
        </authorList>
    </citation>
    <scope>NUCLEOTIDE SEQUENCE</scope>
</reference>
<keyword evidence="3" id="KW-1185">Reference proteome</keyword>
<dbReference type="EMBL" id="LR824029">
    <property type="protein sequence ID" value="CAD0206052.1"/>
    <property type="molecule type" value="Genomic_DNA"/>
</dbReference>
<gene>
    <name evidence="2" type="ORF">CINC_LOCUS8349</name>
</gene>
<feature type="region of interest" description="Disordered" evidence="1">
    <location>
        <begin position="114"/>
        <end position="204"/>
    </location>
</feature>
<organism evidence="2 3">
    <name type="scientific">Chrysodeixis includens</name>
    <name type="common">Soybean looper</name>
    <name type="synonym">Pseudoplusia includens</name>
    <dbReference type="NCBI Taxonomy" id="689277"/>
    <lineage>
        <taxon>Eukaryota</taxon>
        <taxon>Metazoa</taxon>
        <taxon>Ecdysozoa</taxon>
        <taxon>Arthropoda</taxon>
        <taxon>Hexapoda</taxon>
        <taxon>Insecta</taxon>
        <taxon>Pterygota</taxon>
        <taxon>Neoptera</taxon>
        <taxon>Endopterygota</taxon>
        <taxon>Lepidoptera</taxon>
        <taxon>Glossata</taxon>
        <taxon>Ditrysia</taxon>
        <taxon>Noctuoidea</taxon>
        <taxon>Noctuidae</taxon>
        <taxon>Plusiinae</taxon>
        <taxon>Chrysodeixis</taxon>
    </lineage>
</organism>
<protein>
    <submittedName>
        <fullName evidence="2">Uncharacterized protein</fullName>
    </submittedName>
</protein>
<dbReference type="AlphaFoldDB" id="A0A9N8L4S1"/>
<evidence type="ECO:0000256" key="1">
    <source>
        <dbReference type="SAM" id="MobiDB-lite"/>
    </source>
</evidence>
<name>A0A9N8L4S1_CHRIL</name>
<feature type="compositionally biased region" description="Low complexity" evidence="1">
    <location>
        <begin position="127"/>
        <end position="141"/>
    </location>
</feature>